<dbReference type="InterPro" id="IPR002397">
    <property type="entry name" value="Cyt_P450_B"/>
</dbReference>
<dbReference type="Gene3D" id="1.10.630.10">
    <property type="entry name" value="Cytochrome P450"/>
    <property type="match status" value="1"/>
</dbReference>
<evidence type="ECO:0000256" key="2">
    <source>
        <dbReference type="RuleBase" id="RU000461"/>
    </source>
</evidence>
<dbReference type="PROSITE" id="PS00086">
    <property type="entry name" value="CYTOCHROME_P450"/>
    <property type="match status" value="1"/>
</dbReference>
<evidence type="ECO:0000256" key="1">
    <source>
        <dbReference type="ARBA" id="ARBA00010617"/>
    </source>
</evidence>
<name>A0A4V8GZW5_9MICC</name>
<dbReference type="GO" id="GO:0020037">
    <property type="term" value="F:heme binding"/>
    <property type="evidence" value="ECO:0007669"/>
    <property type="project" value="InterPro"/>
</dbReference>
<feature type="binding site" evidence="4">
    <location>
        <position position="92"/>
    </location>
    <ligand>
        <name>protoporphyrin IX</name>
        <dbReference type="ChEBI" id="CHEBI:57306"/>
    </ligand>
</feature>
<dbReference type="PDBsum" id="6G71"/>
<keyword evidence="2" id="KW-0408">Iron</keyword>
<dbReference type="Pfam" id="PF00067">
    <property type="entry name" value="p450"/>
    <property type="match status" value="1"/>
</dbReference>
<keyword evidence="2" id="KW-0560">Oxidoreductase</keyword>
<accession>A0A4V8GZW5</accession>
<dbReference type="GO" id="GO:0018658">
    <property type="term" value="F:salicylate 1-monooxygenase activity"/>
    <property type="evidence" value="ECO:0007669"/>
    <property type="project" value="UniProtKB-EC"/>
</dbReference>
<sequence>MTAGLLEAPTADWVHLADLYQNPFPIFERLRSESPVAWVPEAGRYLITSYSGVLAADVDQTTFSANEKKSLMLRAMGHSMLRKDDPDHQVERRAWQPSLKPGTVKKVWKQKFAENADRYLDAYIDAGSGSDFMQGFAAPFVAENLRALIGFENASEADLQRWSQTLIDGAGNYPDDPDVWAKAKQSSDEIDAALEEMIQWHSGRPGDSLLSYLLRSADYQMPLESIRSNIKMTIGGGLNEPRDVLGVSTLALLSSSKQLELVLRDPKLWGAVFEESIRWVAPIGMVPRQTVVDTELDGYFIPRGAKLGLCILSANRDRSVWSDPDRFDIERGSEAHLAFGKGVHVCLGAWAARSQVADVGLPALFSRLKGLRLDPNQEATHGGWVFRGPLSLPLVWDKAVRSELA</sequence>
<keyword evidence="2 4" id="KW-0479">Metal-binding</keyword>
<proteinExistence type="evidence at protein level"/>
<dbReference type="InterPro" id="IPR017972">
    <property type="entry name" value="Cyt_P450_CS"/>
</dbReference>
<dbReference type="InterPro" id="IPR001128">
    <property type="entry name" value="Cyt_P450"/>
</dbReference>
<feature type="binding site" evidence="4">
    <location>
        <position position="344"/>
    </location>
    <ligand>
        <name>protoporphyrin IX</name>
        <dbReference type="ChEBI" id="CHEBI:57306"/>
    </ligand>
</feature>
<protein>
    <submittedName>
        <fullName evidence="3">Cytochrome P450</fullName>
        <ecNumber evidence="3">1.14.13.1</ecNumber>
    </submittedName>
</protein>
<dbReference type="PRINTS" id="PR00359">
    <property type="entry name" value="BP450"/>
</dbReference>
<reference evidence="3 4" key="1">
    <citation type="journal article" date="2019" name="J. Biochem.">
        <title>Identification and characterization of cytochrome P450 1232A24 and 1232F1 from Arthrobacter sp. and their role in the metabolic pathway of papaverine.</title>
        <authorList>
            <person name="Klenk J.M."/>
            <person name="Fischer M.P."/>
            <person name="Dubiel P."/>
            <person name="Sharma M."/>
            <person name="Rowlinson B."/>
            <person name="Grogan G."/>
            <person name="Hauer B."/>
        </authorList>
    </citation>
    <scope>X-RAY CRYSTALLOGRAPHY (1.70 ANGSTROMS) IN COMPLEX WITH FE(3+) AND PROTOPORPHYRIN IX</scope>
</reference>
<keyword evidence="2" id="KW-0349">Heme</keyword>
<evidence type="ECO:0000313" key="3">
    <source>
        <dbReference type="PDB" id="6G71"/>
    </source>
</evidence>
<dbReference type="AlphaFoldDB" id="A0A4V8GZW5"/>
<dbReference type="PDB" id="6G71">
    <property type="method" value="X-ray"/>
    <property type="resolution" value="1.70 A"/>
    <property type="chains" value="A=1-405"/>
</dbReference>
<dbReference type="SMR" id="A0A4V8GZW5"/>
<feature type="binding site" evidence="4">
    <location>
        <position position="346"/>
    </location>
    <ligand>
        <name>Fe(3+)</name>
        <dbReference type="ChEBI" id="CHEBI:29034"/>
    </ligand>
</feature>
<feature type="binding site" evidence="4">
    <location>
        <position position="288"/>
    </location>
    <ligand>
        <name>protoporphyrin IX</name>
        <dbReference type="ChEBI" id="CHEBI:57306"/>
    </ligand>
</feature>
<dbReference type="SUPFAM" id="SSF48264">
    <property type="entry name" value="Cytochrome P450"/>
    <property type="match status" value="1"/>
</dbReference>
<keyword evidence="3 4" id="KW-0002">3D-structure</keyword>
<dbReference type="PANTHER" id="PTHR46696">
    <property type="entry name" value="P450, PUTATIVE (EUROFUNG)-RELATED"/>
    <property type="match status" value="1"/>
</dbReference>
<keyword evidence="2" id="KW-0503">Monooxygenase</keyword>
<dbReference type="InterPro" id="IPR036396">
    <property type="entry name" value="Cyt_P450_sf"/>
</dbReference>
<comment type="similarity">
    <text evidence="1 2">Belongs to the cytochrome P450 family.</text>
</comment>
<organism evidence="3">
    <name type="scientific">Arthrobacter</name>
    <dbReference type="NCBI Taxonomy" id="1663"/>
    <lineage>
        <taxon>Bacteria</taxon>
        <taxon>Bacillati</taxon>
        <taxon>Actinomycetota</taxon>
        <taxon>Actinomycetes</taxon>
        <taxon>Micrococcales</taxon>
        <taxon>Micrococcaceae</taxon>
    </lineage>
</organism>
<dbReference type="EC" id="1.14.13.1" evidence="3"/>
<dbReference type="PANTHER" id="PTHR46696:SF1">
    <property type="entry name" value="CYTOCHROME P450 YJIB-RELATED"/>
    <property type="match status" value="1"/>
</dbReference>
<dbReference type="GO" id="GO:0005506">
    <property type="term" value="F:iron ion binding"/>
    <property type="evidence" value="ECO:0007669"/>
    <property type="project" value="InterPro"/>
</dbReference>
<evidence type="ECO:0007829" key="4">
    <source>
        <dbReference type="PDB" id="6G71"/>
    </source>
</evidence>